<dbReference type="Proteomes" id="UP000277294">
    <property type="component" value="Unassembled WGS sequence"/>
</dbReference>
<keyword evidence="2" id="KW-0503">Monooxygenase</keyword>
<dbReference type="InterPro" id="IPR050493">
    <property type="entry name" value="FAD-dep_Monooxygenase_BioMet"/>
</dbReference>
<reference evidence="4 5" key="1">
    <citation type="submission" date="2018-10" db="EMBL/GenBank/DDBJ databases">
        <authorList>
            <person name="Criscuolo A."/>
        </authorList>
    </citation>
    <scope>NUCLEOTIDE SEQUENCE [LARGE SCALE GENOMIC DNA]</scope>
    <source>
        <strain evidence="4">DnA1</strain>
    </source>
</reference>
<dbReference type="AlphaFoldDB" id="A0A3P4B4Y0"/>
<sequence>MRVAIVGGGIGGLTAALYLHRMGIHVRVFEAAPLFKALGVGINLMPHAIRRLSELGLASELKARGVEPLEFAFFTRHGQAIYSEPCGRHAGHSWPHFSIHRGALHEVLFDAARSRLGEENVVTDRRLAHFEQNPQSVALHFVSADGATFVEHADAVIACDGIHSQIRKQLFPSEGAPAFDGIHMWRGVTYGEPFLTGATVARCGSLAHGKLTVYPIQQLPDGRQLINWVAEVRKGALTHTDWSRPGRLEDFIDYYADRRFDWLDIPEMMRRAEMILEYPMVDRDPLPRWTFGRVTLLGDAAHPMYPRGGNGAAQAIVDAEAVALCLAKEAGVEQALQRYENERRMVTTRIVLTNRSEPPDHIIERVEQLTGGRTFSAIDDVVSQSELAEISHKYQRVTGMDLDSTSV</sequence>
<dbReference type="PANTHER" id="PTHR13789:SF268">
    <property type="entry name" value="5-METHYLPHENAZINE-1-CARBOXYLATE 1-MONOOXYGENASE"/>
    <property type="match status" value="1"/>
</dbReference>
<evidence type="ECO:0000313" key="5">
    <source>
        <dbReference type="Proteomes" id="UP000277294"/>
    </source>
</evidence>
<evidence type="ECO:0000256" key="2">
    <source>
        <dbReference type="ARBA" id="ARBA00023033"/>
    </source>
</evidence>
<dbReference type="Pfam" id="PF01494">
    <property type="entry name" value="FAD_binding_3"/>
    <property type="match status" value="1"/>
</dbReference>
<proteinExistence type="predicted"/>
<dbReference type="Gene3D" id="3.30.9.30">
    <property type="match status" value="1"/>
</dbReference>
<dbReference type="InterPro" id="IPR036188">
    <property type="entry name" value="FAD/NAD-bd_sf"/>
</dbReference>
<dbReference type="PRINTS" id="PR00420">
    <property type="entry name" value="RNGMNOXGNASE"/>
</dbReference>
<keyword evidence="1 4" id="KW-0560">Oxidoreductase</keyword>
<dbReference type="InterPro" id="IPR002938">
    <property type="entry name" value="FAD-bd"/>
</dbReference>
<protein>
    <submittedName>
        <fullName evidence="4">3-hydroxybenzoate 6-hydroxylase 1</fullName>
        <ecNumber evidence="4">1.14.13.24</ecNumber>
    </submittedName>
</protein>
<dbReference type="RefSeq" id="WP_124080190.1">
    <property type="nucleotide sequence ID" value="NZ_UWPJ01000023.1"/>
</dbReference>
<dbReference type="OrthoDB" id="9147239at2"/>
<organism evidence="4 5">
    <name type="scientific">Pigmentiphaga humi</name>
    <dbReference type="NCBI Taxonomy" id="2478468"/>
    <lineage>
        <taxon>Bacteria</taxon>
        <taxon>Pseudomonadati</taxon>
        <taxon>Pseudomonadota</taxon>
        <taxon>Betaproteobacteria</taxon>
        <taxon>Burkholderiales</taxon>
        <taxon>Alcaligenaceae</taxon>
        <taxon>Pigmentiphaga</taxon>
    </lineage>
</organism>
<dbReference type="Gene3D" id="3.50.50.60">
    <property type="entry name" value="FAD/NAD(P)-binding domain"/>
    <property type="match status" value="1"/>
</dbReference>
<keyword evidence="5" id="KW-1185">Reference proteome</keyword>
<dbReference type="SUPFAM" id="SSF54373">
    <property type="entry name" value="FAD-linked reductases, C-terminal domain"/>
    <property type="match status" value="1"/>
</dbReference>
<gene>
    <name evidence="4" type="primary">xlnD_5</name>
    <name evidence="4" type="ORF">PIGHUM_02796</name>
</gene>
<dbReference type="EMBL" id="UWPJ01000023">
    <property type="protein sequence ID" value="VCU70720.1"/>
    <property type="molecule type" value="Genomic_DNA"/>
</dbReference>
<dbReference type="PANTHER" id="PTHR13789">
    <property type="entry name" value="MONOOXYGENASE"/>
    <property type="match status" value="1"/>
</dbReference>
<evidence type="ECO:0000313" key="4">
    <source>
        <dbReference type="EMBL" id="VCU70720.1"/>
    </source>
</evidence>
<evidence type="ECO:0000256" key="1">
    <source>
        <dbReference type="ARBA" id="ARBA00023002"/>
    </source>
</evidence>
<accession>A0A3P4B4Y0</accession>
<feature type="domain" description="FAD-binding" evidence="3">
    <location>
        <begin position="2"/>
        <end position="351"/>
    </location>
</feature>
<dbReference type="SUPFAM" id="SSF51905">
    <property type="entry name" value="FAD/NAD(P)-binding domain"/>
    <property type="match status" value="1"/>
</dbReference>
<dbReference type="GO" id="GO:0071949">
    <property type="term" value="F:FAD binding"/>
    <property type="evidence" value="ECO:0007669"/>
    <property type="project" value="InterPro"/>
</dbReference>
<dbReference type="NCBIfam" id="NF005720">
    <property type="entry name" value="PRK07538.1"/>
    <property type="match status" value="1"/>
</dbReference>
<dbReference type="GO" id="GO:0018669">
    <property type="term" value="F:3-hydroxybenzoate 6-monooxygenase activity"/>
    <property type="evidence" value="ECO:0007669"/>
    <property type="project" value="UniProtKB-EC"/>
</dbReference>
<dbReference type="EC" id="1.14.13.24" evidence="4"/>
<name>A0A3P4B4Y0_9BURK</name>
<evidence type="ECO:0000259" key="3">
    <source>
        <dbReference type="Pfam" id="PF01494"/>
    </source>
</evidence>